<dbReference type="GO" id="GO:0000786">
    <property type="term" value="C:nucleosome"/>
    <property type="evidence" value="ECO:0007669"/>
    <property type="project" value="InterPro"/>
</dbReference>
<dbReference type="GO" id="GO:0003677">
    <property type="term" value="F:DNA binding"/>
    <property type="evidence" value="ECO:0007669"/>
    <property type="project" value="InterPro"/>
</dbReference>
<feature type="compositionally biased region" description="Basic residues" evidence="1">
    <location>
        <begin position="778"/>
        <end position="792"/>
    </location>
</feature>
<protein>
    <submittedName>
        <fullName evidence="4">Uncharacterized protein isoform X1</fullName>
    </submittedName>
</protein>
<dbReference type="Pfam" id="PF04640">
    <property type="entry name" value="PLATZ"/>
    <property type="match status" value="1"/>
</dbReference>
<gene>
    <name evidence="4" type="primary">LOC110800719</name>
</gene>
<dbReference type="InterPro" id="IPR005818">
    <property type="entry name" value="Histone_H1/H5_H15"/>
</dbReference>
<evidence type="ECO:0000313" key="3">
    <source>
        <dbReference type="Proteomes" id="UP000813463"/>
    </source>
</evidence>
<dbReference type="InterPro" id="IPR006734">
    <property type="entry name" value="PLATZ"/>
</dbReference>
<dbReference type="InterPro" id="IPR036388">
    <property type="entry name" value="WH-like_DNA-bd_sf"/>
</dbReference>
<feature type="region of interest" description="Disordered" evidence="1">
    <location>
        <begin position="676"/>
        <end position="862"/>
    </location>
</feature>
<reference evidence="4" key="2">
    <citation type="submission" date="2025-08" db="UniProtKB">
        <authorList>
            <consortium name="RefSeq"/>
        </authorList>
    </citation>
    <scope>IDENTIFICATION</scope>
    <source>
        <tissue evidence="4">Leaf</tissue>
    </source>
</reference>
<dbReference type="KEGG" id="soe:110800719"/>
<dbReference type="AlphaFoldDB" id="A0A9R0J5Q4"/>
<name>A0A9R0J5Q4_SPIOL</name>
<dbReference type="GeneID" id="110800719"/>
<feature type="compositionally biased region" description="Basic and acidic residues" evidence="1">
    <location>
        <begin position="685"/>
        <end position="708"/>
    </location>
</feature>
<feature type="compositionally biased region" description="Basic residues" evidence="1">
    <location>
        <begin position="819"/>
        <end position="831"/>
    </location>
</feature>
<evidence type="ECO:0000256" key="1">
    <source>
        <dbReference type="SAM" id="MobiDB-lite"/>
    </source>
</evidence>
<feature type="compositionally biased region" description="Low complexity" evidence="1">
    <location>
        <begin position="738"/>
        <end position="747"/>
    </location>
</feature>
<dbReference type="Gene3D" id="1.10.10.10">
    <property type="entry name" value="Winged helix-like DNA-binding domain superfamily/Winged helix DNA-binding domain"/>
    <property type="match status" value="1"/>
</dbReference>
<dbReference type="SMART" id="SM00526">
    <property type="entry name" value="H15"/>
    <property type="match status" value="1"/>
</dbReference>
<reference evidence="3" key="1">
    <citation type="journal article" date="2021" name="Nat. Commun.">
        <title>Genomic analyses provide insights into spinach domestication and the genetic basis of agronomic traits.</title>
        <authorList>
            <person name="Cai X."/>
            <person name="Sun X."/>
            <person name="Xu C."/>
            <person name="Sun H."/>
            <person name="Wang X."/>
            <person name="Ge C."/>
            <person name="Zhang Z."/>
            <person name="Wang Q."/>
            <person name="Fei Z."/>
            <person name="Jiao C."/>
            <person name="Wang Q."/>
        </authorList>
    </citation>
    <scope>NUCLEOTIDE SEQUENCE [LARGE SCALE GENOMIC DNA]</scope>
    <source>
        <strain evidence="3">cv. Varoflay</strain>
    </source>
</reference>
<feature type="compositionally biased region" description="Basic and acidic residues" evidence="1">
    <location>
        <begin position="942"/>
        <end position="959"/>
    </location>
</feature>
<feature type="compositionally biased region" description="Polar residues" evidence="1">
    <location>
        <begin position="960"/>
        <end position="972"/>
    </location>
</feature>
<feature type="compositionally biased region" description="Polar residues" evidence="1">
    <location>
        <begin position="800"/>
        <end position="818"/>
    </location>
</feature>
<dbReference type="SMART" id="SM00384">
    <property type="entry name" value="AT_hook"/>
    <property type="match status" value="4"/>
</dbReference>
<dbReference type="PANTHER" id="PTHR31065:SF35">
    <property type="entry name" value="PLATZ TRANSCRIPTION FACTOR FAMILY PROTEIN"/>
    <property type="match status" value="1"/>
</dbReference>
<dbReference type="Pfam" id="PF02178">
    <property type="entry name" value="AT_hook"/>
    <property type="match status" value="4"/>
</dbReference>
<dbReference type="GO" id="GO:0006334">
    <property type="term" value="P:nucleosome assembly"/>
    <property type="evidence" value="ECO:0007669"/>
    <property type="project" value="InterPro"/>
</dbReference>
<dbReference type="PROSITE" id="PS51504">
    <property type="entry name" value="H15"/>
    <property type="match status" value="1"/>
</dbReference>
<keyword evidence="3" id="KW-1185">Reference proteome</keyword>
<feature type="compositionally biased region" description="Basic and acidic residues" evidence="1">
    <location>
        <begin position="759"/>
        <end position="769"/>
    </location>
</feature>
<organism evidence="3 4">
    <name type="scientific">Spinacia oleracea</name>
    <name type="common">Spinach</name>
    <dbReference type="NCBI Taxonomy" id="3562"/>
    <lineage>
        <taxon>Eukaryota</taxon>
        <taxon>Viridiplantae</taxon>
        <taxon>Streptophyta</taxon>
        <taxon>Embryophyta</taxon>
        <taxon>Tracheophyta</taxon>
        <taxon>Spermatophyta</taxon>
        <taxon>Magnoliopsida</taxon>
        <taxon>eudicotyledons</taxon>
        <taxon>Gunneridae</taxon>
        <taxon>Pentapetalae</taxon>
        <taxon>Caryophyllales</taxon>
        <taxon>Chenopodiaceae</taxon>
        <taxon>Chenopodioideae</taxon>
        <taxon>Anserineae</taxon>
        <taxon>Spinacia</taxon>
    </lineage>
</organism>
<dbReference type="SUPFAM" id="SSF46785">
    <property type="entry name" value="Winged helix' DNA-binding domain"/>
    <property type="match status" value="1"/>
</dbReference>
<feature type="region of interest" description="Disordered" evidence="1">
    <location>
        <begin position="902"/>
        <end position="987"/>
    </location>
</feature>
<accession>A0A9R0J5Q4</accession>
<dbReference type="InterPro" id="IPR017956">
    <property type="entry name" value="AT_hook_DNA-bd_motif"/>
</dbReference>
<dbReference type="Pfam" id="PF00538">
    <property type="entry name" value="Linker_histone"/>
    <property type="match status" value="1"/>
</dbReference>
<dbReference type="Proteomes" id="UP000813463">
    <property type="component" value="Chromosome 3"/>
</dbReference>
<dbReference type="PANTHER" id="PTHR31065">
    <property type="entry name" value="PLATZ TRANSCRIPTION FACTOR FAMILY PROTEIN"/>
    <property type="match status" value="1"/>
</dbReference>
<proteinExistence type="predicted"/>
<dbReference type="InterPro" id="IPR036390">
    <property type="entry name" value="WH_DNA-bd_sf"/>
</dbReference>
<evidence type="ECO:0000313" key="4">
    <source>
        <dbReference type="RefSeq" id="XP_021861727.2"/>
    </source>
</evidence>
<feature type="compositionally biased region" description="Basic residues" evidence="1">
    <location>
        <begin position="748"/>
        <end position="758"/>
    </location>
</feature>
<dbReference type="RefSeq" id="XP_021861727.2">
    <property type="nucleotide sequence ID" value="XM_022006035.2"/>
</dbReference>
<feature type="compositionally biased region" description="Low complexity" evidence="1">
    <location>
        <begin position="654"/>
        <end position="663"/>
    </location>
</feature>
<sequence length="987" mass="111740">MEKLKQYIFKLANSDPNTPLSPSQISLIEHQFLLTFPVLHTPTHPTYAAMIHNAIKGLNEKDGSKEESISEFIKANYDDLPWAHDAYLRHHLSELCKNGEILCYTSATGKCYTIEAMALIKECNLRKKRSFRRLRNKCMIEDEEIDLGGGRVVEMSDNLDGVEEDDVVMFGRSRGNSTRRSLVIDEEGDEVDASELMLLEKSSLTVITSVEGDIAVEESGLKVSELMIVPFEGNTLKSSEERKYPMIVCGLALEKPKQHKCNYLPKKQRQQKVEVVSVESMPSLPALPKQKQQDCPKKKSGLDDPLHEFCSQRSLETKVSGMETEMEPPWLLPMLKGRYFIPCSLHADTKKSDCNMFCLDCMGDAFCLNCLSLHSEDHRVIQIRRSSYHNVVRVGEIQKHVDILGIQTYIINSAKIVFLNARPQSNSGKGTKTCEICRRALLDSSRFCSLGCKACATLMESAKLKESQEACTSSMPRDSFIEQMEKPKNLDPWHPSSLEELMPMEDEEDLPLRKVLEKCGKRKKDAVKIPTEKSPLVNLIVKDTASMLSQFDKIKIHENHQVRKSTERACLGTEESSVPLTNLILEETDLMVCQTNNKMKSKELETDRQIVEPWGFPVIGHMVSDNLQREQEKNQEQLISESPLSEQSMQNPKQQIQGQSQNDQDLLQVPAAPFEEGNVPSSAVEKCEHQTTQLKREQKHLEISKEDAIPSSNEHLQHPKRNGRGRPRKDKEGINEVLSLQSQMQSKQMKKGGRGRPRKQMEAPKKDADTGQDSKQQTKNRKKDGRGRPRKQVSKEDATDSSNLEIHQSELVTNQQKVKQLKKGGRGRPKKQKEAPSMNLNLQENNQIKKNGQGRPWEQDENVEDLAASLNLPHELEQVSDQEKEVADCVDAELDNLQSKIHEIDNKGHGDVTPPSYDGTHHSLKNKKFEGEARALTTSLDKQPDHQSEEQESLLKENPSKITAIQVPLSSKDQLRSRVKRQCQDST</sequence>
<feature type="compositionally biased region" description="Polar residues" evidence="1">
    <location>
        <begin position="636"/>
        <end position="653"/>
    </location>
</feature>
<feature type="domain" description="H15" evidence="2">
    <location>
        <begin position="43"/>
        <end position="116"/>
    </location>
</feature>
<feature type="compositionally biased region" description="Polar residues" evidence="1">
    <location>
        <begin position="838"/>
        <end position="850"/>
    </location>
</feature>
<feature type="compositionally biased region" description="Basic residues" evidence="1">
    <location>
        <begin position="718"/>
        <end position="728"/>
    </location>
</feature>
<feature type="region of interest" description="Disordered" evidence="1">
    <location>
        <begin position="628"/>
        <end position="663"/>
    </location>
</feature>
<evidence type="ECO:0000259" key="2">
    <source>
        <dbReference type="PROSITE" id="PS51504"/>
    </source>
</evidence>
<dbReference type="PRINTS" id="PR00929">
    <property type="entry name" value="ATHOOK"/>
</dbReference>